<evidence type="ECO:0000313" key="7">
    <source>
        <dbReference type="Proteomes" id="UP000708298"/>
    </source>
</evidence>
<keyword evidence="7" id="KW-1185">Reference proteome</keyword>
<dbReference type="Proteomes" id="UP000708298">
    <property type="component" value="Unassembled WGS sequence"/>
</dbReference>
<proteinExistence type="predicted"/>
<dbReference type="GO" id="GO:0016020">
    <property type="term" value="C:membrane"/>
    <property type="evidence" value="ECO:0007669"/>
    <property type="project" value="UniProtKB-SubCell"/>
</dbReference>
<dbReference type="InterPro" id="IPR032808">
    <property type="entry name" value="DoxX"/>
</dbReference>
<evidence type="ECO:0000256" key="3">
    <source>
        <dbReference type="ARBA" id="ARBA00022989"/>
    </source>
</evidence>
<reference evidence="6" key="1">
    <citation type="journal article" date="2021" name="Microorganisms">
        <title>Acidisoma silvae sp. nov. and Acidisomacellulosilytica sp. nov., Two Acidophilic Bacteria Isolated from Decaying Wood, Hydrolyzing Cellulose and Producing Poly-3-hydroxybutyrate.</title>
        <authorList>
            <person name="Mieszkin S."/>
            <person name="Pouder E."/>
            <person name="Uroz S."/>
            <person name="Simon-Colin C."/>
            <person name="Alain K."/>
        </authorList>
    </citation>
    <scope>NUCLEOTIDE SEQUENCE</scope>
    <source>
        <strain evidence="6">HW T2.11</strain>
    </source>
</reference>
<gene>
    <name evidence="6" type="ORF">ASILVAE211_02415</name>
</gene>
<name>A0A964DXB1_9PROT</name>
<comment type="caution">
    <text evidence="6">The sequence shown here is derived from an EMBL/GenBank/DDBJ whole genome shotgun (WGS) entry which is preliminary data.</text>
</comment>
<feature type="transmembrane region" description="Helical" evidence="5">
    <location>
        <begin position="88"/>
        <end position="105"/>
    </location>
</feature>
<reference evidence="6" key="2">
    <citation type="submission" date="2021-01" db="EMBL/GenBank/DDBJ databases">
        <authorList>
            <person name="Mieszkin S."/>
            <person name="Pouder E."/>
            <person name="Alain K."/>
        </authorList>
    </citation>
    <scope>NUCLEOTIDE SEQUENCE</scope>
    <source>
        <strain evidence="6">HW T2.11</strain>
    </source>
</reference>
<feature type="transmembrane region" description="Helical" evidence="5">
    <location>
        <begin position="40"/>
        <end position="58"/>
    </location>
</feature>
<evidence type="ECO:0000313" key="6">
    <source>
        <dbReference type="EMBL" id="MCB8874021.1"/>
    </source>
</evidence>
<keyword evidence="4 5" id="KW-0472">Membrane</keyword>
<organism evidence="6 7">
    <name type="scientific">Acidisoma silvae</name>
    <dbReference type="NCBI Taxonomy" id="2802396"/>
    <lineage>
        <taxon>Bacteria</taxon>
        <taxon>Pseudomonadati</taxon>
        <taxon>Pseudomonadota</taxon>
        <taxon>Alphaproteobacteria</taxon>
        <taxon>Acetobacterales</taxon>
        <taxon>Acidocellaceae</taxon>
        <taxon>Acidisoma</taxon>
    </lineage>
</organism>
<dbReference type="Pfam" id="PF13564">
    <property type="entry name" value="DoxX_2"/>
    <property type="match status" value="1"/>
</dbReference>
<accession>A0A964DXB1</accession>
<comment type="subcellular location">
    <subcellularLocation>
        <location evidence="1">Membrane</location>
        <topology evidence="1">Multi-pass membrane protein</topology>
    </subcellularLocation>
</comment>
<keyword evidence="2 5" id="KW-0812">Transmembrane</keyword>
<evidence type="ECO:0000256" key="1">
    <source>
        <dbReference type="ARBA" id="ARBA00004141"/>
    </source>
</evidence>
<dbReference type="AlphaFoldDB" id="A0A964DXB1"/>
<keyword evidence="3 5" id="KW-1133">Transmembrane helix</keyword>
<evidence type="ECO:0000256" key="4">
    <source>
        <dbReference type="ARBA" id="ARBA00023136"/>
    </source>
</evidence>
<evidence type="ECO:0000256" key="5">
    <source>
        <dbReference type="SAM" id="Phobius"/>
    </source>
</evidence>
<sequence length="106" mass="11037">MVHIISVWLLAAGFLGAGIFNAIGTTGTKTDFARWGYPGWWHVLTGALEVLTALLIALPASRIPGLALGAIIILAGIATVLRHRDFSHLPPLALFAAVIAVAALSS</sequence>
<evidence type="ECO:0000256" key="2">
    <source>
        <dbReference type="ARBA" id="ARBA00022692"/>
    </source>
</evidence>
<dbReference type="EMBL" id="JAESVB010000001">
    <property type="protein sequence ID" value="MCB8874021.1"/>
    <property type="molecule type" value="Genomic_DNA"/>
</dbReference>
<protein>
    <submittedName>
        <fullName evidence="6">DoxX family protein</fullName>
    </submittedName>
</protein>
<feature type="transmembrane region" description="Helical" evidence="5">
    <location>
        <begin position="65"/>
        <end position="82"/>
    </location>
</feature>
<dbReference type="RefSeq" id="WP_227319676.1">
    <property type="nucleotide sequence ID" value="NZ_JAESVB010000001.1"/>
</dbReference>